<evidence type="ECO:0000256" key="5">
    <source>
        <dbReference type="ARBA" id="ARBA00023136"/>
    </source>
</evidence>
<keyword evidence="2" id="KW-1003">Cell membrane</keyword>
<feature type="transmembrane region" description="Helical" evidence="6">
    <location>
        <begin position="163"/>
        <end position="180"/>
    </location>
</feature>
<reference evidence="7" key="2">
    <citation type="journal article" date="2014" name="ISME J.">
        <title>Microbial stratification in low pH oxic and suboxic macroscopic growths along an acid mine drainage.</title>
        <authorList>
            <person name="Mendez-Garcia C."/>
            <person name="Mesa V."/>
            <person name="Sprenger R.R."/>
            <person name="Richter M."/>
            <person name="Diez M.S."/>
            <person name="Solano J."/>
            <person name="Bargiela R."/>
            <person name="Golyshina O.V."/>
            <person name="Manteca A."/>
            <person name="Ramos J.L."/>
            <person name="Gallego J.R."/>
            <person name="Llorente I."/>
            <person name="Martins Dos Santos V.A."/>
            <person name="Jensen O.N."/>
            <person name="Pelaez A.I."/>
            <person name="Sanchez J."/>
            <person name="Ferrer M."/>
        </authorList>
    </citation>
    <scope>NUCLEOTIDE SEQUENCE</scope>
</reference>
<keyword evidence="3 6" id="KW-0812">Transmembrane</keyword>
<name>T0ZR63_9ZZZZ</name>
<reference evidence="7" key="1">
    <citation type="submission" date="2013-08" db="EMBL/GenBank/DDBJ databases">
        <authorList>
            <person name="Mendez C."/>
            <person name="Richter M."/>
            <person name="Ferrer M."/>
            <person name="Sanchez J."/>
        </authorList>
    </citation>
    <scope>NUCLEOTIDE SEQUENCE</scope>
</reference>
<organism evidence="7">
    <name type="scientific">mine drainage metagenome</name>
    <dbReference type="NCBI Taxonomy" id="410659"/>
    <lineage>
        <taxon>unclassified sequences</taxon>
        <taxon>metagenomes</taxon>
        <taxon>ecological metagenomes</taxon>
    </lineage>
</organism>
<dbReference type="EMBL" id="AUZX01014427">
    <property type="protein sequence ID" value="EQD32315.1"/>
    <property type="molecule type" value="Genomic_DNA"/>
</dbReference>
<accession>T0ZR63</accession>
<evidence type="ECO:0000256" key="6">
    <source>
        <dbReference type="SAM" id="Phobius"/>
    </source>
</evidence>
<dbReference type="SUPFAM" id="SSF103473">
    <property type="entry name" value="MFS general substrate transporter"/>
    <property type="match status" value="1"/>
</dbReference>
<keyword evidence="4 6" id="KW-1133">Transmembrane helix</keyword>
<comment type="subcellular location">
    <subcellularLocation>
        <location evidence="1">Cell membrane</location>
        <topology evidence="1">Multi-pass membrane protein</topology>
    </subcellularLocation>
</comment>
<evidence type="ECO:0000256" key="4">
    <source>
        <dbReference type="ARBA" id="ARBA00022989"/>
    </source>
</evidence>
<sequence length="190" mass="20381">MTIGSALPHLLVGLPFLRDWQGVMAGSAGLAMVSWALALWVVPEYPGPFHPPAFRWNRVGAVLRDQPVMWANLGYWGHMWELYAMWTWLAAFLLASWAPHWTGQALIGVVGGASFAAIGLAGLAGARAGGWVADRWGRTRATIGAMGVSGAMALLIGSTYRQAPWLTMLVALIWGFSVIADSAQFSTAVT</sequence>
<dbReference type="AlphaFoldDB" id="T0ZR63"/>
<evidence type="ECO:0000256" key="2">
    <source>
        <dbReference type="ARBA" id="ARBA00022475"/>
    </source>
</evidence>
<dbReference type="PANTHER" id="PTHR43124:SF3">
    <property type="entry name" value="CHLORAMPHENICOL EFFLUX PUMP RV0191"/>
    <property type="match status" value="1"/>
</dbReference>
<feature type="non-terminal residue" evidence="7">
    <location>
        <position position="190"/>
    </location>
</feature>
<dbReference type="InterPro" id="IPR036259">
    <property type="entry name" value="MFS_trans_sf"/>
</dbReference>
<feature type="transmembrane region" description="Helical" evidence="6">
    <location>
        <begin position="138"/>
        <end position="157"/>
    </location>
</feature>
<protein>
    <submittedName>
        <fullName evidence="7">Major facilitator superfamily MFS_1</fullName>
    </submittedName>
</protein>
<dbReference type="InterPro" id="IPR050189">
    <property type="entry name" value="MFS_Efflux_Transporters"/>
</dbReference>
<evidence type="ECO:0000256" key="3">
    <source>
        <dbReference type="ARBA" id="ARBA00022692"/>
    </source>
</evidence>
<evidence type="ECO:0000256" key="1">
    <source>
        <dbReference type="ARBA" id="ARBA00004651"/>
    </source>
</evidence>
<feature type="transmembrane region" description="Helical" evidence="6">
    <location>
        <begin position="20"/>
        <end position="42"/>
    </location>
</feature>
<proteinExistence type="predicted"/>
<dbReference type="GO" id="GO:0022857">
    <property type="term" value="F:transmembrane transporter activity"/>
    <property type="evidence" value="ECO:0007669"/>
    <property type="project" value="TreeGrafter"/>
</dbReference>
<dbReference type="PANTHER" id="PTHR43124">
    <property type="entry name" value="PURINE EFFLUX PUMP PBUE"/>
    <property type="match status" value="1"/>
</dbReference>
<gene>
    <name evidence="7" type="ORF">B1A_19550</name>
</gene>
<comment type="caution">
    <text evidence="7">The sequence shown here is derived from an EMBL/GenBank/DDBJ whole genome shotgun (WGS) entry which is preliminary data.</text>
</comment>
<dbReference type="Gene3D" id="1.20.1250.20">
    <property type="entry name" value="MFS general substrate transporter like domains"/>
    <property type="match status" value="1"/>
</dbReference>
<keyword evidence="5 6" id="KW-0472">Membrane</keyword>
<feature type="transmembrane region" description="Helical" evidence="6">
    <location>
        <begin position="105"/>
        <end position="126"/>
    </location>
</feature>
<dbReference type="GO" id="GO:0005886">
    <property type="term" value="C:plasma membrane"/>
    <property type="evidence" value="ECO:0007669"/>
    <property type="project" value="UniProtKB-SubCell"/>
</dbReference>
<evidence type="ECO:0000313" key="7">
    <source>
        <dbReference type="EMBL" id="EQD32315.1"/>
    </source>
</evidence>
<feature type="transmembrane region" description="Helical" evidence="6">
    <location>
        <begin position="82"/>
        <end position="99"/>
    </location>
</feature>